<keyword evidence="4" id="KW-1185">Reference proteome</keyword>
<comment type="caution">
    <text evidence="3">The sequence shown here is derived from an EMBL/GenBank/DDBJ whole genome shotgun (WGS) entry which is preliminary data.</text>
</comment>
<dbReference type="EMBL" id="JACCFP010000001">
    <property type="protein sequence ID" value="NYJ02650.1"/>
    <property type="molecule type" value="Genomic_DNA"/>
</dbReference>
<organism evidence="3 4">
    <name type="scientific">Nocardioides thalensis</name>
    <dbReference type="NCBI Taxonomy" id="1914755"/>
    <lineage>
        <taxon>Bacteria</taxon>
        <taxon>Bacillati</taxon>
        <taxon>Actinomycetota</taxon>
        <taxon>Actinomycetes</taxon>
        <taxon>Propionibacteriales</taxon>
        <taxon>Nocardioidaceae</taxon>
        <taxon>Nocardioides</taxon>
    </lineage>
</organism>
<evidence type="ECO:0000256" key="2">
    <source>
        <dbReference type="SAM" id="SignalP"/>
    </source>
</evidence>
<feature type="compositionally biased region" description="Low complexity" evidence="1">
    <location>
        <begin position="32"/>
        <end position="64"/>
    </location>
</feature>
<feature type="signal peptide" evidence="2">
    <location>
        <begin position="1"/>
        <end position="19"/>
    </location>
</feature>
<reference evidence="3 4" key="1">
    <citation type="submission" date="2020-07" db="EMBL/GenBank/DDBJ databases">
        <title>Sequencing the genomes of 1000 actinobacteria strains.</title>
        <authorList>
            <person name="Klenk H.-P."/>
        </authorList>
    </citation>
    <scope>NUCLEOTIDE SEQUENCE [LARGE SCALE GENOMIC DNA]</scope>
    <source>
        <strain evidence="3 4">DSM 103833</strain>
    </source>
</reference>
<dbReference type="RefSeq" id="WP_179668987.1">
    <property type="nucleotide sequence ID" value="NZ_JACCFP010000001.1"/>
</dbReference>
<keyword evidence="2" id="KW-0732">Signal</keyword>
<feature type="chain" id="PRO_5039554098" evidence="2">
    <location>
        <begin position="20"/>
        <end position="207"/>
    </location>
</feature>
<accession>A0A853C3B3</accession>
<proteinExistence type="predicted"/>
<name>A0A853C3B3_9ACTN</name>
<evidence type="ECO:0000313" key="3">
    <source>
        <dbReference type="EMBL" id="NYJ02650.1"/>
    </source>
</evidence>
<dbReference type="PROSITE" id="PS51257">
    <property type="entry name" value="PROKAR_LIPOPROTEIN"/>
    <property type="match status" value="1"/>
</dbReference>
<dbReference type="Proteomes" id="UP000530424">
    <property type="component" value="Unassembled WGS sequence"/>
</dbReference>
<evidence type="ECO:0000313" key="4">
    <source>
        <dbReference type="Proteomes" id="UP000530424"/>
    </source>
</evidence>
<evidence type="ECO:0000256" key="1">
    <source>
        <dbReference type="SAM" id="MobiDB-lite"/>
    </source>
</evidence>
<feature type="region of interest" description="Disordered" evidence="1">
    <location>
        <begin position="20"/>
        <end position="68"/>
    </location>
</feature>
<gene>
    <name evidence="3" type="ORF">HNR19_003348</name>
</gene>
<dbReference type="AlphaFoldDB" id="A0A853C3B3"/>
<protein>
    <submittedName>
        <fullName evidence="3">Uncharacterized protein</fullName>
    </submittedName>
</protein>
<sequence>MRSRAWATAAASTVLLVGALGGCSSDDPEGGTADPSSPSATDDPSASEPSSTEETSTGPEAATGPRVETQTVVYHLPEDIDWDLDGGGTFASWSPESSAALWSVHQFEHQDSSPPTLDELARISLRNERGDYPSIERTANREVGGIEGIVLEYDDRNDWGRREFHYEFETVHAGWWVSLGFSFPRDNAQTRQVIDSVLASVEWKLEE</sequence>